<dbReference type="GO" id="GO:0016743">
    <property type="term" value="F:carboxyl- or carbamoyltransferase activity"/>
    <property type="evidence" value="ECO:0007669"/>
    <property type="project" value="TreeGrafter"/>
</dbReference>
<dbReference type="InterPro" id="IPR051060">
    <property type="entry name" value="Carbamoyltrans_HypF-like"/>
</dbReference>
<dbReference type="Pfam" id="PF07503">
    <property type="entry name" value="zf-HYPF"/>
    <property type="match status" value="1"/>
</dbReference>
<evidence type="ECO:0000313" key="3">
    <source>
        <dbReference type="Proteomes" id="UP000076128"/>
    </source>
</evidence>
<dbReference type="EMBL" id="CP012661">
    <property type="protein sequence ID" value="AMY68731.1"/>
    <property type="molecule type" value="Genomic_DNA"/>
</dbReference>
<dbReference type="STRING" id="1335048.AKL17_1478"/>
<dbReference type="InterPro" id="IPR011125">
    <property type="entry name" value="Znf_HypF"/>
</dbReference>
<dbReference type="GO" id="GO:0051604">
    <property type="term" value="P:protein maturation"/>
    <property type="evidence" value="ECO:0007669"/>
    <property type="project" value="TreeGrafter"/>
</dbReference>
<dbReference type="Proteomes" id="UP000076128">
    <property type="component" value="Chromosome"/>
</dbReference>
<accession>A0A159Z1F1</accession>
<keyword evidence="3" id="KW-1185">Reference proteome</keyword>
<gene>
    <name evidence="2" type="ORF">AKL17_1478</name>
</gene>
<dbReference type="GO" id="GO:0008270">
    <property type="term" value="F:zinc ion binding"/>
    <property type="evidence" value="ECO:0007669"/>
    <property type="project" value="InterPro"/>
</dbReference>
<reference evidence="2 3" key="1">
    <citation type="submission" date="2015-09" db="EMBL/GenBank/DDBJ databases">
        <title>Complete genome sequence of Defluviimonas alba cai42t isolated from an oilfield in Xinjiang.</title>
        <authorList>
            <person name="Geng S."/>
            <person name="Pan X."/>
            <person name="Wu X."/>
        </authorList>
    </citation>
    <scope>NUCLEOTIDE SEQUENCE [LARGE SCALE GENOMIC DNA]</scope>
    <source>
        <strain evidence="3">cai42</strain>
    </source>
</reference>
<sequence>MRPRFSILRALPYDRAQTTMAGFALCPDCRAEYEDPADRRFHAQPVACPACGPRLWYEAGGQALPGDAIALAVACLRRAVSLP</sequence>
<dbReference type="AlphaFoldDB" id="A0A159Z1F1"/>
<evidence type="ECO:0000313" key="2">
    <source>
        <dbReference type="EMBL" id="AMY68731.1"/>
    </source>
</evidence>
<protein>
    <submittedName>
        <fullName evidence="2">Hydrogenase maturation protein HypF</fullName>
    </submittedName>
</protein>
<dbReference type="PANTHER" id="PTHR42959">
    <property type="entry name" value="CARBAMOYLTRANSFERASE"/>
    <property type="match status" value="1"/>
</dbReference>
<evidence type="ECO:0000259" key="1">
    <source>
        <dbReference type="Pfam" id="PF07503"/>
    </source>
</evidence>
<name>A0A159Z1F1_9RHOB</name>
<dbReference type="KEGG" id="daa:AKL17_1478"/>
<dbReference type="Gene3D" id="3.90.870.50">
    <property type="match status" value="1"/>
</dbReference>
<organism evidence="2 3">
    <name type="scientific">Frigidibacter mobilis</name>
    <dbReference type="NCBI Taxonomy" id="1335048"/>
    <lineage>
        <taxon>Bacteria</taxon>
        <taxon>Pseudomonadati</taxon>
        <taxon>Pseudomonadota</taxon>
        <taxon>Alphaproteobacteria</taxon>
        <taxon>Rhodobacterales</taxon>
        <taxon>Paracoccaceae</taxon>
        <taxon>Frigidibacter</taxon>
    </lineage>
</organism>
<dbReference type="PANTHER" id="PTHR42959:SF1">
    <property type="entry name" value="CARBAMOYLTRANSFERASE HYPF"/>
    <property type="match status" value="1"/>
</dbReference>
<proteinExistence type="predicted"/>
<feature type="domain" description="Zinc finger HypF-type" evidence="1">
    <location>
        <begin position="25"/>
        <end position="56"/>
    </location>
</feature>
<dbReference type="PATRIC" id="fig|1335048.3.peg.1538"/>